<dbReference type="OrthoDB" id="6261922at2759"/>
<dbReference type="GO" id="GO:0004252">
    <property type="term" value="F:serine-type endopeptidase activity"/>
    <property type="evidence" value="ECO:0007669"/>
    <property type="project" value="InterPro"/>
</dbReference>
<feature type="compositionally biased region" description="Polar residues" evidence="1">
    <location>
        <begin position="213"/>
        <end position="224"/>
    </location>
</feature>
<dbReference type="AlphaFoldDB" id="A0A9N9QKJ1"/>
<feature type="region of interest" description="Disordered" evidence="1">
    <location>
        <begin position="205"/>
        <end position="224"/>
    </location>
</feature>
<gene>
    <name evidence="3" type="ORF">DIATSA_LOCUS143</name>
</gene>
<dbReference type="Gene3D" id="2.40.10.10">
    <property type="entry name" value="Trypsin-like serine proteases"/>
    <property type="match status" value="1"/>
</dbReference>
<dbReference type="Proteomes" id="UP001153714">
    <property type="component" value="Chromosome 1"/>
</dbReference>
<dbReference type="InterPro" id="IPR001254">
    <property type="entry name" value="Trypsin_dom"/>
</dbReference>
<feature type="domain" description="Peptidase S1" evidence="2">
    <location>
        <begin position="1"/>
        <end position="60"/>
    </location>
</feature>
<evidence type="ECO:0000313" key="3">
    <source>
        <dbReference type="EMBL" id="CAG9781825.1"/>
    </source>
</evidence>
<evidence type="ECO:0000256" key="1">
    <source>
        <dbReference type="SAM" id="MobiDB-lite"/>
    </source>
</evidence>
<reference evidence="3" key="1">
    <citation type="submission" date="2021-12" db="EMBL/GenBank/DDBJ databases">
        <authorList>
            <person name="King R."/>
        </authorList>
    </citation>
    <scope>NUCLEOTIDE SEQUENCE</scope>
</reference>
<organism evidence="3 4">
    <name type="scientific">Diatraea saccharalis</name>
    <name type="common">sugarcane borer</name>
    <dbReference type="NCBI Taxonomy" id="40085"/>
    <lineage>
        <taxon>Eukaryota</taxon>
        <taxon>Metazoa</taxon>
        <taxon>Ecdysozoa</taxon>
        <taxon>Arthropoda</taxon>
        <taxon>Hexapoda</taxon>
        <taxon>Insecta</taxon>
        <taxon>Pterygota</taxon>
        <taxon>Neoptera</taxon>
        <taxon>Endopterygota</taxon>
        <taxon>Lepidoptera</taxon>
        <taxon>Glossata</taxon>
        <taxon>Ditrysia</taxon>
        <taxon>Pyraloidea</taxon>
        <taxon>Crambidae</taxon>
        <taxon>Crambinae</taxon>
        <taxon>Diatraea</taxon>
    </lineage>
</organism>
<dbReference type="InterPro" id="IPR043504">
    <property type="entry name" value="Peptidase_S1_PA_chymotrypsin"/>
</dbReference>
<keyword evidence="4" id="KW-1185">Reference proteome</keyword>
<evidence type="ECO:0000313" key="4">
    <source>
        <dbReference type="Proteomes" id="UP001153714"/>
    </source>
</evidence>
<proteinExistence type="predicted"/>
<dbReference type="EMBL" id="OU893332">
    <property type="protein sequence ID" value="CAG9781825.1"/>
    <property type="molecule type" value="Genomic_DNA"/>
</dbReference>
<dbReference type="SUPFAM" id="SSF50494">
    <property type="entry name" value="Trypsin-like serine proteases"/>
    <property type="match status" value="1"/>
</dbReference>
<reference evidence="3" key="2">
    <citation type="submission" date="2022-10" db="EMBL/GenBank/DDBJ databases">
        <authorList>
            <consortium name="ENA_rothamsted_submissions"/>
            <consortium name="culmorum"/>
            <person name="King R."/>
        </authorList>
    </citation>
    <scope>NUCLEOTIDE SEQUENCE</scope>
</reference>
<sequence>MMCAGDMRSEEMLSPCMAVPGAPLVVEGNLVGLQSWGFGCGYVNDHPLVYTSLTVYQPWLVHNIPILRQIQRTQLSSLFQATKASYLSQWLLKTRVNVPAFKMPLLDVLRPLDVDTDLVKLNGTITDIRDYIFDYKYKNQKRLMYGELKNHLKIQDVHETYQNSQVLRASPFLNDSVLNDMGLSQSNGTLIEVGKSEEDSYYKELTSKDSTESNRINNQNTEFDSFYQTEAKPSVYF</sequence>
<protein>
    <recommendedName>
        <fullName evidence="2">Peptidase S1 domain-containing protein</fullName>
    </recommendedName>
</protein>
<dbReference type="Pfam" id="PF00089">
    <property type="entry name" value="Trypsin"/>
    <property type="match status" value="1"/>
</dbReference>
<name>A0A9N9QKJ1_9NEOP</name>
<dbReference type="InterPro" id="IPR009003">
    <property type="entry name" value="Peptidase_S1_PA"/>
</dbReference>
<accession>A0A9N9QKJ1</accession>
<dbReference type="GO" id="GO:0006508">
    <property type="term" value="P:proteolysis"/>
    <property type="evidence" value="ECO:0007669"/>
    <property type="project" value="InterPro"/>
</dbReference>
<evidence type="ECO:0000259" key="2">
    <source>
        <dbReference type="Pfam" id="PF00089"/>
    </source>
</evidence>